<feature type="region of interest" description="Disordered" evidence="1">
    <location>
        <begin position="126"/>
        <end position="152"/>
    </location>
</feature>
<reference evidence="3" key="1">
    <citation type="journal article" date="2019" name="Int. J. Syst. Evol. Microbiol.">
        <title>The Global Catalogue of Microorganisms (GCM) 10K type strain sequencing project: providing services to taxonomists for standard genome sequencing and annotation.</title>
        <authorList>
            <consortium name="The Broad Institute Genomics Platform"/>
            <consortium name="The Broad Institute Genome Sequencing Center for Infectious Disease"/>
            <person name="Wu L."/>
            <person name="Ma J."/>
        </authorList>
    </citation>
    <scope>NUCLEOTIDE SEQUENCE [LARGE SCALE GENOMIC DNA]</scope>
    <source>
        <strain evidence="3">JCM 31047</strain>
    </source>
</reference>
<gene>
    <name evidence="2" type="ORF">GCM10008956_39510</name>
</gene>
<feature type="compositionally biased region" description="Basic and acidic residues" evidence="1">
    <location>
        <begin position="126"/>
        <end position="151"/>
    </location>
</feature>
<proteinExistence type="predicted"/>
<evidence type="ECO:0000313" key="3">
    <source>
        <dbReference type="Proteomes" id="UP000600547"/>
    </source>
</evidence>
<accession>A0A8H9LAL2</accession>
<organism evidence="2 3">
    <name type="scientific">Deinococcus arenae</name>
    <dbReference type="NCBI Taxonomy" id="1452751"/>
    <lineage>
        <taxon>Bacteria</taxon>
        <taxon>Thermotogati</taxon>
        <taxon>Deinococcota</taxon>
        <taxon>Deinococci</taxon>
        <taxon>Deinococcales</taxon>
        <taxon>Deinococcaceae</taxon>
        <taxon>Deinococcus</taxon>
    </lineage>
</organism>
<evidence type="ECO:0000313" key="2">
    <source>
        <dbReference type="EMBL" id="GGM59911.1"/>
    </source>
</evidence>
<dbReference type="EMBL" id="BMQG01000033">
    <property type="protein sequence ID" value="GGM59911.1"/>
    <property type="molecule type" value="Genomic_DNA"/>
</dbReference>
<protein>
    <submittedName>
        <fullName evidence="2">Uncharacterized protein</fullName>
    </submittedName>
</protein>
<feature type="region of interest" description="Disordered" evidence="1">
    <location>
        <begin position="79"/>
        <end position="102"/>
    </location>
</feature>
<dbReference type="AlphaFoldDB" id="A0A8H9LAL2"/>
<evidence type="ECO:0000256" key="1">
    <source>
        <dbReference type="SAM" id="MobiDB-lite"/>
    </source>
</evidence>
<feature type="compositionally biased region" description="Basic and acidic residues" evidence="1">
    <location>
        <begin position="90"/>
        <end position="100"/>
    </location>
</feature>
<keyword evidence="3" id="KW-1185">Reference proteome</keyword>
<dbReference type="Proteomes" id="UP000600547">
    <property type="component" value="Unassembled WGS sequence"/>
</dbReference>
<sequence>MLPNEFTICEQAPDLPIRAEFQEALHERFSYARTTGPTVWEECPHQRHTEPVPHGREQKNIDVLLAKFPVGAIENEVDWAGRQKGQGESGEQRLRKRELDETAEPLIPSRQRAWEGDVRLQAVQDDGPRLNDRQDQCREDGETASVHRESRPQGGLQGIVRWSAPKVFHCRNTVQEPTFCCLLCVLKGSQVKGAFVLLALRYSSIKT</sequence>
<name>A0A8H9LAL2_9DEIO</name>
<comment type="caution">
    <text evidence="2">The sequence shown here is derived from an EMBL/GenBank/DDBJ whole genome shotgun (WGS) entry which is preliminary data.</text>
</comment>